<accession>A0A7J2U3C8</accession>
<dbReference type="PANTHER" id="PTHR39673:SF5">
    <property type="entry name" value="TUNGSTEN-CONTAINING FORMYLMETHANOFURAN DEHYDROGENASE 2 SUBUNIT C"/>
    <property type="match status" value="1"/>
</dbReference>
<evidence type="ECO:0000313" key="4">
    <source>
        <dbReference type="EMBL" id="HEM67251.1"/>
    </source>
</evidence>
<dbReference type="EMBL" id="DSEU01000045">
    <property type="protein sequence ID" value="HEM67251.1"/>
    <property type="molecule type" value="Genomic_DNA"/>
</dbReference>
<sequence>MGVPVTFTLKLKAVPKVLVDARWVSPDRFADRAIDEIKKFRVLEGGWETTVGELFEVIGPEKAPADPKEIDIVIEGSTSKICYIGYKMSGGRIVIRGDAGHFIGYKMRGGVIMIHGSVRNYLGCKMKDGIIEVFGNAGHRVGSKLQGEKPGKGMKKGSIVIHGNAGSEVGLGMTGGTIVVEKSAGNLVGSSMTGGTIVVKEGAGLYPGLEMLGGRIVIGGVVKGILPSFYVDSYIPLLKVRGMEFKKPFLSFIGDAVVGGRGFLQISYEDNKSLLEFYKSLVEEV</sequence>
<dbReference type="NCBIfam" id="TIGR03122">
    <property type="entry name" value="one_C_dehyd_C"/>
    <property type="match status" value="1"/>
</dbReference>
<organism evidence="4">
    <name type="scientific">Ignisphaera aggregans</name>
    <dbReference type="NCBI Taxonomy" id="334771"/>
    <lineage>
        <taxon>Archaea</taxon>
        <taxon>Thermoproteota</taxon>
        <taxon>Thermoprotei</taxon>
        <taxon>Desulfurococcales</taxon>
        <taxon>Desulfurococcaceae</taxon>
        <taxon>Ignisphaera</taxon>
    </lineage>
</organism>
<name>A0A7J2U3C8_9CREN</name>
<comment type="catalytic activity">
    <reaction evidence="3">
        <text>N-formylmethanofuran + 2 oxidized [2Fe-2S]-[ferredoxin] + H2O = methanofuran + 2 reduced [2Fe-2S]-[ferredoxin] + CO2 + H(+)</text>
        <dbReference type="Rhea" id="RHEA:19841"/>
        <dbReference type="Rhea" id="RHEA-COMP:10000"/>
        <dbReference type="Rhea" id="RHEA-COMP:10001"/>
        <dbReference type="ChEBI" id="CHEBI:15377"/>
        <dbReference type="ChEBI" id="CHEBI:15378"/>
        <dbReference type="ChEBI" id="CHEBI:16526"/>
        <dbReference type="ChEBI" id="CHEBI:33737"/>
        <dbReference type="ChEBI" id="CHEBI:33738"/>
        <dbReference type="ChEBI" id="CHEBI:57727"/>
        <dbReference type="ChEBI" id="CHEBI:58151"/>
        <dbReference type="EC" id="1.2.7.12"/>
    </reaction>
</comment>
<dbReference type="SUPFAM" id="SSF69336">
    <property type="entry name" value="Alpha subunit of glutamate synthase, C-terminal domain"/>
    <property type="match status" value="1"/>
</dbReference>
<evidence type="ECO:0000256" key="1">
    <source>
        <dbReference type="ARBA" id="ARBA00004830"/>
    </source>
</evidence>
<dbReference type="GO" id="GO:0018493">
    <property type="term" value="F:formylmethanofuran dehydrogenase activity"/>
    <property type="evidence" value="ECO:0007669"/>
    <property type="project" value="UniProtKB-EC"/>
</dbReference>
<protein>
    <recommendedName>
        <fullName evidence="2">formylmethanofuran dehydrogenase</fullName>
        <ecNumber evidence="2">1.2.7.12</ecNumber>
    </recommendedName>
</protein>
<dbReference type="UniPathway" id="UPA00640">
    <property type="reaction ID" value="UER00692"/>
</dbReference>
<dbReference type="GO" id="GO:0019386">
    <property type="term" value="P:methanogenesis, from carbon dioxide"/>
    <property type="evidence" value="ECO:0007669"/>
    <property type="project" value="UniProtKB-UniPathway"/>
</dbReference>
<dbReference type="EC" id="1.2.7.12" evidence="2"/>
<dbReference type="GO" id="GO:0046914">
    <property type="term" value="F:transition metal ion binding"/>
    <property type="evidence" value="ECO:0007669"/>
    <property type="project" value="InterPro"/>
</dbReference>
<dbReference type="InterPro" id="IPR017550">
    <property type="entry name" value="Formylmethanofuran_DH_suC"/>
</dbReference>
<evidence type="ECO:0000256" key="3">
    <source>
        <dbReference type="ARBA" id="ARBA00048228"/>
    </source>
</evidence>
<dbReference type="AlphaFoldDB" id="A0A7J2U3C8"/>
<gene>
    <name evidence="4" type="ORF">ENO26_06765</name>
</gene>
<dbReference type="InterPro" id="IPR036485">
    <property type="entry name" value="Glu_synth_asu_C_sf"/>
</dbReference>
<dbReference type="Gene3D" id="2.160.20.60">
    <property type="entry name" value="Glutamate synthase, alpha subunit, C-terminal domain"/>
    <property type="match status" value="2"/>
</dbReference>
<proteinExistence type="predicted"/>
<comment type="caution">
    <text evidence="4">The sequence shown here is derived from an EMBL/GenBank/DDBJ whole genome shotgun (WGS) entry which is preliminary data.</text>
</comment>
<comment type="pathway">
    <text evidence="1">One-carbon metabolism; methanogenesis from CO(2); 5,10-methenyl-5,6,7,8-tetrahydromethanopterin from CO(2): step 1/3.</text>
</comment>
<reference evidence="4" key="1">
    <citation type="journal article" date="2020" name="mSystems">
        <title>Genome- and Community-Level Interaction Insights into Carbon Utilization and Element Cycling Functions of Hydrothermarchaeota in Hydrothermal Sediment.</title>
        <authorList>
            <person name="Zhou Z."/>
            <person name="Liu Y."/>
            <person name="Xu W."/>
            <person name="Pan J."/>
            <person name="Luo Z.H."/>
            <person name="Li M."/>
        </authorList>
    </citation>
    <scope>NUCLEOTIDE SEQUENCE [LARGE SCALE GENOMIC DNA]</scope>
    <source>
        <strain evidence="4">SpSt-125</strain>
    </source>
</reference>
<evidence type="ECO:0000256" key="2">
    <source>
        <dbReference type="ARBA" id="ARBA00012692"/>
    </source>
</evidence>
<dbReference type="PANTHER" id="PTHR39673">
    <property type="entry name" value="TUNGSTEN FORMYLMETHANOFURAN DEHYDROGENASE, SUBUNIT C (FWDC)"/>
    <property type="match status" value="1"/>
</dbReference>